<name>A0A1V1V9J9_PHODP</name>
<keyword evidence="4" id="KW-0175">Coiled coil</keyword>
<protein>
    <submittedName>
        <fullName evidence="6">Flagellar export chaperone FlgN</fullName>
    </submittedName>
    <submittedName>
        <fullName evidence="5">FlgN protein</fullName>
    </submittedName>
</protein>
<reference evidence="6 8" key="3">
    <citation type="submission" date="2020-09" db="EMBL/GenBank/DDBJ databases">
        <title>Complete, closed and curated genome sequences of Photobacterium damselae subsp. piscicida isolates from Australia indicate localised evolution and additional plasmid-borne pathogenicity mechanisms.</title>
        <authorList>
            <person name="Baseggio L."/>
            <person name="Silayeva O."/>
            <person name="Buller N."/>
            <person name="Landos M."/>
            <person name="Engelstaedter J."/>
            <person name="Barnes A.C."/>
        </authorList>
    </citation>
    <scope>NUCLEOTIDE SEQUENCE [LARGE SCALE GENOMIC DNA]</scope>
    <source>
        <strain evidence="6 8">AS-16-0540-1</strain>
    </source>
</reference>
<dbReference type="EMBL" id="AP018045">
    <property type="protein sequence ID" value="BAX52250.1"/>
    <property type="molecule type" value="Genomic_DNA"/>
</dbReference>
<dbReference type="GO" id="GO:0044780">
    <property type="term" value="P:bacterial-type flagellum assembly"/>
    <property type="evidence" value="ECO:0007669"/>
    <property type="project" value="InterPro"/>
</dbReference>
<dbReference type="Proteomes" id="UP000218676">
    <property type="component" value="Chromosome 1"/>
</dbReference>
<evidence type="ECO:0000313" key="7">
    <source>
        <dbReference type="Proteomes" id="UP000218676"/>
    </source>
</evidence>
<dbReference type="EMBL" id="CP061854">
    <property type="protein sequence ID" value="QOD55874.1"/>
    <property type="molecule type" value="Genomic_DNA"/>
</dbReference>
<dbReference type="Gene3D" id="1.20.58.300">
    <property type="entry name" value="FlgN-like"/>
    <property type="match status" value="1"/>
</dbReference>
<accession>A0A1V1V9J9</accession>
<evidence type="ECO:0000313" key="6">
    <source>
        <dbReference type="EMBL" id="QOD55874.1"/>
    </source>
</evidence>
<evidence type="ECO:0000313" key="5">
    <source>
        <dbReference type="EMBL" id="BAX52250.1"/>
    </source>
</evidence>
<evidence type="ECO:0000256" key="2">
    <source>
        <dbReference type="ARBA" id="ARBA00007703"/>
    </source>
</evidence>
<comment type="similarity">
    <text evidence="2">Belongs to the FlgN family.</text>
</comment>
<evidence type="ECO:0000256" key="1">
    <source>
        <dbReference type="ARBA" id="ARBA00002397"/>
    </source>
</evidence>
<dbReference type="RefSeq" id="WP_086957682.1">
    <property type="nucleotide sequence ID" value="NZ_AP018045.1"/>
</dbReference>
<sequence>MENIESLLNQQQENLEALRQILGQEKQAIVARNALNIEHFAKQKLERIQKAQLLDHQIAKHPQRASLVDSPLLAQQVIELTSLVSQCQQQNDINGEALQRAQLSFHKLNNLFQQSRGKQQMTYNSDGIAQNICSLGTNLKA</sequence>
<dbReference type="SUPFAM" id="SSF140566">
    <property type="entry name" value="FlgN-like"/>
    <property type="match status" value="1"/>
</dbReference>
<dbReference type="InterPro" id="IPR007809">
    <property type="entry name" value="FlgN-like"/>
</dbReference>
<proteinExistence type="inferred from homology"/>
<evidence type="ECO:0000256" key="3">
    <source>
        <dbReference type="ARBA" id="ARBA00022795"/>
    </source>
</evidence>
<dbReference type="InterPro" id="IPR036679">
    <property type="entry name" value="FlgN-like_sf"/>
</dbReference>
<dbReference type="Proteomes" id="UP000516656">
    <property type="component" value="Chromosome 1"/>
</dbReference>
<feature type="coiled-coil region" evidence="4">
    <location>
        <begin position="1"/>
        <end position="28"/>
    </location>
</feature>
<evidence type="ECO:0000256" key="4">
    <source>
        <dbReference type="SAM" id="Coils"/>
    </source>
</evidence>
<gene>
    <name evidence="6" type="primary">flgN</name>
    <name evidence="6" type="ORF">IC627_11345</name>
    <name evidence="5" type="ORF">PDPUS_1_00876</name>
</gene>
<reference evidence="7" key="2">
    <citation type="submission" date="2017-05" db="EMBL/GenBank/DDBJ databases">
        <title>Whole genome sequence of fish pathogenic bacteria, Photobacterium damselae subsp. piscicida, strain 91-197, isolated from hybrid striped bass (Morone sp.) in USA.</title>
        <authorList>
            <person name="Teru Y."/>
            <person name="Hikima J."/>
            <person name="Kono T."/>
            <person name="Sakai M."/>
            <person name="Takano T."/>
            <person name="Hawke J.P."/>
            <person name="Takeyama H."/>
            <person name="Aoki T."/>
        </authorList>
    </citation>
    <scope>NUCLEOTIDE SEQUENCE [LARGE SCALE GENOMIC DNA]</scope>
    <source>
        <strain evidence="7">91-197</strain>
    </source>
</reference>
<evidence type="ECO:0000313" key="8">
    <source>
        <dbReference type="Proteomes" id="UP000516656"/>
    </source>
</evidence>
<keyword evidence="6" id="KW-0282">Flagellum</keyword>
<comment type="function">
    <text evidence="1">Required for the efficient initiation of filament assembly.</text>
</comment>
<keyword evidence="3" id="KW-1005">Bacterial flagellum biogenesis</keyword>
<organism evidence="6 8">
    <name type="scientific">Photobacterium damsela subsp. piscicida</name>
    <name type="common">Pasteurella piscicida</name>
    <dbReference type="NCBI Taxonomy" id="38294"/>
    <lineage>
        <taxon>Bacteria</taxon>
        <taxon>Pseudomonadati</taxon>
        <taxon>Pseudomonadota</taxon>
        <taxon>Gammaproteobacteria</taxon>
        <taxon>Vibrionales</taxon>
        <taxon>Vibrionaceae</taxon>
        <taxon>Photobacterium</taxon>
    </lineage>
</organism>
<keyword evidence="6" id="KW-0966">Cell projection</keyword>
<keyword evidence="6" id="KW-0969">Cilium</keyword>
<dbReference type="AlphaFoldDB" id="A0A1V1V9J9"/>
<reference evidence="5" key="1">
    <citation type="journal article" date="2017" name="Genome Announc.">
        <title>Whole-Genome Sequence of Photobacterium damselae subsp. piscicida Strain 91-197, Isolated from Hybrid Striped Bass (Morone sp.) in the United States.</title>
        <authorList>
            <person name="Teru Y."/>
            <person name="Hikima J."/>
            <person name="Kono T."/>
            <person name="Sakai M."/>
            <person name="Takano T."/>
            <person name="Hawke J.P."/>
            <person name="Takeyama H."/>
            <person name="Aoki T."/>
        </authorList>
    </citation>
    <scope>NUCLEOTIDE SEQUENCE</scope>
    <source>
        <strain evidence="5">91-197</strain>
    </source>
</reference>
<dbReference type="Pfam" id="PF05130">
    <property type="entry name" value="FlgN"/>
    <property type="match status" value="1"/>
</dbReference>